<dbReference type="PANTHER" id="PTHR24171">
    <property type="entry name" value="ANKYRIN REPEAT DOMAIN-CONTAINING PROTEIN 39-RELATED"/>
    <property type="match status" value="1"/>
</dbReference>
<proteinExistence type="predicted"/>
<dbReference type="PANTHER" id="PTHR24171:SF9">
    <property type="entry name" value="ANKYRIN REPEAT DOMAIN-CONTAINING PROTEIN 39"/>
    <property type="match status" value="1"/>
</dbReference>
<keyword evidence="7" id="KW-1185">Reference proteome</keyword>
<feature type="repeat" description="ANK" evidence="3">
    <location>
        <begin position="98"/>
        <end position="130"/>
    </location>
</feature>
<evidence type="ECO:0000256" key="4">
    <source>
        <dbReference type="SAM" id="MobiDB-lite"/>
    </source>
</evidence>
<organism evidence="6 7">
    <name type="scientific">Croceicoccus pelagius</name>
    <dbReference type="NCBI Taxonomy" id="1703341"/>
    <lineage>
        <taxon>Bacteria</taxon>
        <taxon>Pseudomonadati</taxon>
        <taxon>Pseudomonadota</taxon>
        <taxon>Alphaproteobacteria</taxon>
        <taxon>Sphingomonadales</taxon>
        <taxon>Erythrobacteraceae</taxon>
        <taxon>Croceicoccus</taxon>
    </lineage>
</organism>
<dbReference type="SMART" id="SM00248">
    <property type="entry name" value="ANK"/>
    <property type="match status" value="3"/>
</dbReference>
<dbReference type="SUPFAM" id="SSF48403">
    <property type="entry name" value="Ankyrin repeat"/>
    <property type="match status" value="1"/>
</dbReference>
<sequence>MFRTIMRTAALAMAGLGLAVAAPALAQFSDGYKFLEAVKKRDGDAVTEYLSEPGTTIVNTRNITTGESGLHIVVERRDLVWVKFLLQKGANPNIRDNKGVTPLELAASLRFIEGMEALAEAGAQVDETNSTGETPLMLAAHLRDADMAKILLENGANPDKADNSGRSARDYAVRDGRNSPVLAAIEAADGEGTDGGTYGPDMR</sequence>
<reference evidence="6 7" key="1">
    <citation type="journal article" date="2014" name="Int. J. Syst. Evol. Microbiol.">
        <title>Complete genome sequence of Corynebacterium casei LMG S-19264T (=DSM 44701T), isolated from a smear-ripened cheese.</title>
        <authorList>
            <consortium name="US DOE Joint Genome Institute (JGI-PGF)"/>
            <person name="Walter F."/>
            <person name="Albersmeier A."/>
            <person name="Kalinowski J."/>
            <person name="Ruckert C."/>
        </authorList>
    </citation>
    <scope>NUCLEOTIDE SEQUENCE [LARGE SCALE GENOMIC DNA]</scope>
    <source>
        <strain evidence="6 7">CGMCC 1.15358</strain>
    </source>
</reference>
<dbReference type="EMBL" id="BMIO01000008">
    <property type="protein sequence ID" value="GGD50804.1"/>
    <property type="molecule type" value="Genomic_DNA"/>
</dbReference>
<evidence type="ECO:0000256" key="5">
    <source>
        <dbReference type="SAM" id="SignalP"/>
    </source>
</evidence>
<dbReference type="PROSITE" id="PS50297">
    <property type="entry name" value="ANK_REP_REGION"/>
    <property type="match status" value="2"/>
</dbReference>
<keyword evidence="1" id="KW-0677">Repeat</keyword>
<comment type="caution">
    <text evidence="6">The sequence shown here is derived from an EMBL/GenBank/DDBJ whole genome shotgun (WGS) entry which is preliminary data.</text>
</comment>
<keyword evidence="2 3" id="KW-0040">ANK repeat</keyword>
<feature type="chain" id="PRO_5037334251" description="Ankyrin" evidence="5">
    <location>
        <begin position="27"/>
        <end position="203"/>
    </location>
</feature>
<evidence type="ECO:0000256" key="1">
    <source>
        <dbReference type="ARBA" id="ARBA00022737"/>
    </source>
</evidence>
<dbReference type="Proteomes" id="UP000598997">
    <property type="component" value="Unassembled WGS sequence"/>
</dbReference>
<dbReference type="PROSITE" id="PS50088">
    <property type="entry name" value="ANK_REPEAT"/>
    <property type="match status" value="3"/>
</dbReference>
<feature type="region of interest" description="Disordered" evidence="4">
    <location>
        <begin position="154"/>
        <end position="173"/>
    </location>
</feature>
<evidence type="ECO:0000256" key="3">
    <source>
        <dbReference type="PROSITE-ProRule" id="PRU00023"/>
    </source>
</evidence>
<name>A0A916YLX0_9SPHN</name>
<dbReference type="InterPro" id="IPR036770">
    <property type="entry name" value="Ankyrin_rpt-contain_sf"/>
</dbReference>
<gene>
    <name evidence="6" type="ORF">GCM10010989_26280</name>
</gene>
<dbReference type="InterPro" id="IPR002110">
    <property type="entry name" value="Ankyrin_rpt"/>
</dbReference>
<protein>
    <recommendedName>
        <fullName evidence="8">Ankyrin</fullName>
    </recommendedName>
</protein>
<feature type="repeat" description="ANK" evidence="3">
    <location>
        <begin position="131"/>
        <end position="163"/>
    </location>
</feature>
<evidence type="ECO:0000313" key="7">
    <source>
        <dbReference type="Proteomes" id="UP000598997"/>
    </source>
</evidence>
<keyword evidence="5" id="KW-0732">Signal</keyword>
<feature type="signal peptide" evidence="5">
    <location>
        <begin position="1"/>
        <end position="26"/>
    </location>
</feature>
<dbReference type="Pfam" id="PF00023">
    <property type="entry name" value="Ank"/>
    <property type="match status" value="1"/>
</dbReference>
<evidence type="ECO:0000256" key="2">
    <source>
        <dbReference type="ARBA" id="ARBA00023043"/>
    </source>
</evidence>
<evidence type="ECO:0008006" key="8">
    <source>
        <dbReference type="Google" id="ProtNLM"/>
    </source>
</evidence>
<dbReference type="Pfam" id="PF12796">
    <property type="entry name" value="Ank_2"/>
    <property type="match status" value="1"/>
</dbReference>
<accession>A0A916YLX0</accession>
<dbReference type="Gene3D" id="1.25.40.20">
    <property type="entry name" value="Ankyrin repeat-containing domain"/>
    <property type="match status" value="1"/>
</dbReference>
<feature type="compositionally biased region" description="Basic and acidic residues" evidence="4">
    <location>
        <begin position="159"/>
        <end position="173"/>
    </location>
</feature>
<feature type="repeat" description="ANK" evidence="3">
    <location>
        <begin position="65"/>
        <end position="97"/>
    </location>
</feature>
<evidence type="ECO:0000313" key="6">
    <source>
        <dbReference type="EMBL" id="GGD50804.1"/>
    </source>
</evidence>
<dbReference type="AlphaFoldDB" id="A0A916YLX0"/>